<organism evidence="4 5">
    <name type="scientific">Effusibacillus dendaii</name>
    <dbReference type="NCBI Taxonomy" id="2743772"/>
    <lineage>
        <taxon>Bacteria</taxon>
        <taxon>Bacillati</taxon>
        <taxon>Bacillota</taxon>
        <taxon>Bacilli</taxon>
        <taxon>Bacillales</taxon>
        <taxon>Alicyclobacillaceae</taxon>
        <taxon>Effusibacillus</taxon>
    </lineage>
</organism>
<keyword evidence="2 4" id="KW-0067">ATP-binding</keyword>
<dbReference type="KEGG" id="eff:skT53_18490"/>
<sequence>MQVINVQNLSWVREDKQILQDINWQVRAGEHWAIIGLNGSGKTSLLKMITGYEWPTKGQIEVIGNKYGECELREVRKQIGWLSAALRDEMHRTETAVNVVVSGKYASIGLWEKVDPAVRDKAYGLLSQLGCDYLAEKRFGTLSQGEKQKVLYARALLSEPKLLILDEPCYGLDIKAREQMLGEIQKMGSLSSAPTMLYVTHHIEEIQPVFTHALLLKDGQIVAAGPKQDILTGENVGRTFDLSVSVNWEEERPWIRISR</sequence>
<keyword evidence="5" id="KW-1185">Reference proteome</keyword>
<reference evidence="4 5" key="1">
    <citation type="submission" date="2020-08" db="EMBL/GenBank/DDBJ databases">
        <title>Complete Genome Sequence of Effusibacillus dendaii Strain skT53, Isolated from Farmland soil.</title>
        <authorList>
            <person name="Konishi T."/>
            <person name="Kawasaki H."/>
        </authorList>
    </citation>
    <scope>NUCLEOTIDE SEQUENCE [LARGE SCALE GENOMIC DNA]</scope>
    <source>
        <strain evidence="5">skT53</strain>
    </source>
</reference>
<accession>A0A7I8D9S2</accession>
<gene>
    <name evidence="4" type="primary">ylmA</name>
    <name evidence="4" type="ORF">skT53_18490</name>
</gene>
<dbReference type="SMART" id="SM00382">
    <property type="entry name" value="AAA"/>
    <property type="match status" value="1"/>
</dbReference>
<evidence type="ECO:0000256" key="1">
    <source>
        <dbReference type="ARBA" id="ARBA00022741"/>
    </source>
</evidence>
<dbReference type="EMBL" id="AP023366">
    <property type="protein sequence ID" value="BCJ86864.1"/>
    <property type="molecule type" value="Genomic_DNA"/>
</dbReference>
<dbReference type="GO" id="GO:0016887">
    <property type="term" value="F:ATP hydrolysis activity"/>
    <property type="evidence" value="ECO:0007669"/>
    <property type="project" value="InterPro"/>
</dbReference>
<dbReference type="RefSeq" id="WP_200756305.1">
    <property type="nucleotide sequence ID" value="NZ_AP023366.1"/>
</dbReference>
<keyword evidence="1" id="KW-0547">Nucleotide-binding</keyword>
<dbReference type="SUPFAM" id="SSF52540">
    <property type="entry name" value="P-loop containing nucleoside triphosphate hydrolases"/>
    <property type="match status" value="1"/>
</dbReference>
<protein>
    <submittedName>
        <fullName evidence="4">Putative ABC transporter ATP-binding protein YlmA</fullName>
    </submittedName>
</protein>
<evidence type="ECO:0000259" key="3">
    <source>
        <dbReference type="PROSITE" id="PS50893"/>
    </source>
</evidence>
<dbReference type="InterPro" id="IPR027417">
    <property type="entry name" value="P-loop_NTPase"/>
</dbReference>
<proteinExistence type="predicted"/>
<evidence type="ECO:0000256" key="2">
    <source>
        <dbReference type="ARBA" id="ARBA00022840"/>
    </source>
</evidence>
<dbReference type="InterPro" id="IPR003593">
    <property type="entry name" value="AAA+_ATPase"/>
</dbReference>
<dbReference type="PANTHER" id="PTHR43158:SF2">
    <property type="entry name" value="SKFA PEPTIDE EXPORT ATP-BINDING PROTEIN SKFE"/>
    <property type="match status" value="1"/>
</dbReference>
<dbReference type="Gene3D" id="3.40.50.300">
    <property type="entry name" value="P-loop containing nucleotide triphosphate hydrolases"/>
    <property type="match status" value="1"/>
</dbReference>
<dbReference type="Pfam" id="PF00005">
    <property type="entry name" value="ABC_tran"/>
    <property type="match status" value="1"/>
</dbReference>
<dbReference type="PANTHER" id="PTHR43158">
    <property type="entry name" value="SKFA PEPTIDE EXPORT ATP-BINDING PROTEIN SKFE"/>
    <property type="match status" value="1"/>
</dbReference>
<dbReference type="PROSITE" id="PS50893">
    <property type="entry name" value="ABC_TRANSPORTER_2"/>
    <property type="match status" value="1"/>
</dbReference>
<dbReference type="Proteomes" id="UP000593802">
    <property type="component" value="Chromosome"/>
</dbReference>
<dbReference type="InterPro" id="IPR003439">
    <property type="entry name" value="ABC_transporter-like_ATP-bd"/>
</dbReference>
<evidence type="ECO:0000313" key="4">
    <source>
        <dbReference type="EMBL" id="BCJ86864.1"/>
    </source>
</evidence>
<dbReference type="AlphaFoldDB" id="A0A7I8D9S2"/>
<evidence type="ECO:0000313" key="5">
    <source>
        <dbReference type="Proteomes" id="UP000593802"/>
    </source>
</evidence>
<dbReference type="GO" id="GO:0005524">
    <property type="term" value="F:ATP binding"/>
    <property type="evidence" value="ECO:0007669"/>
    <property type="project" value="UniProtKB-KW"/>
</dbReference>
<feature type="domain" description="ABC transporter" evidence="3">
    <location>
        <begin position="4"/>
        <end position="243"/>
    </location>
</feature>
<name>A0A7I8D9S2_9BACL</name>